<name>A0A3M2KT27_9NOCA</name>
<gene>
    <name evidence="6" type="ORF">EBN03_28440</name>
</gene>
<dbReference type="InterPro" id="IPR020845">
    <property type="entry name" value="AMP-binding_CS"/>
</dbReference>
<evidence type="ECO:0000256" key="3">
    <source>
        <dbReference type="SAM" id="MobiDB-lite"/>
    </source>
</evidence>
<dbReference type="InterPro" id="IPR025110">
    <property type="entry name" value="AMP-bd_C"/>
</dbReference>
<dbReference type="Gene3D" id="3.30.300.30">
    <property type="match status" value="1"/>
</dbReference>
<dbReference type="InterPro" id="IPR045851">
    <property type="entry name" value="AMP-bd_C_sf"/>
</dbReference>
<feature type="compositionally biased region" description="Basic and acidic residues" evidence="3">
    <location>
        <begin position="1"/>
        <end position="14"/>
    </location>
</feature>
<dbReference type="InterPro" id="IPR050237">
    <property type="entry name" value="ATP-dep_AMP-bd_enzyme"/>
</dbReference>
<evidence type="ECO:0000259" key="4">
    <source>
        <dbReference type="Pfam" id="PF00501"/>
    </source>
</evidence>
<dbReference type="FunFam" id="3.30.300.30:FF:000008">
    <property type="entry name" value="2,3-dihydroxybenzoate-AMP ligase"/>
    <property type="match status" value="1"/>
</dbReference>
<protein>
    <submittedName>
        <fullName evidence="6">AMP-dependent synthetase</fullName>
    </submittedName>
</protein>
<proteinExistence type="inferred from homology"/>
<dbReference type="SUPFAM" id="SSF56801">
    <property type="entry name" value="Acetyl-CoA synthetase-like"/>
    <property type="match status" value="1"/>
</dbReference>
<dbReference type="OrthoDB" id="9803968at2"/>
<evidence type="ECO:0000313" key="7">
    <source>
        <dbReference type="Proteomes" id="UP000279275"/>
    </source>
</evidence>
<dbReference type="EMBL" id="RFFH01000018">
    <property type="protein sequence ID" value="RMI28812.1"/>
    <property type="molecule type" value="Genomic_DNA"/>
</dbReference>
<accession>A0A3M2KT27</accession>
<sequence length="479" mass="50188">MRHIAELPDARADSAPEAPCLADDTTTLTNAEFRERVRIAVSALHRAGVRAGEVVAVVLPNRVELVVTLFAAWQLGAAVTPVNPGLTSDEIRYQIEDSGATVVVGEPDTAGVTLDVARLAHPAGPVAAAPAEGPALIIYTSGTTGRPKGVVLDHANLAAMCSMIIEALGLDRTDHSLLVLPLFHVNGIVVSVLSPLLAGGHTTLAGKFSASGFLRTVERVRPTYFSAVPAIYALLVAQPRTHRPDLSSLRRVICGAAPMPAELIARFEERFGVPIVEGYGLSEGTCASTLNPVSGPRKPGTVGLPLPGQTVAIMDPDGNLLGAGESGEVVVRGPNVMRGYLGNPEATAQTVVDGWLHTGDVGRFDADGYLILVDRIKDLIIRGGENLYPKEIENALYRHPAVHEAAVVGVPDPVLGEVPVAHVVTVPEAAVTAAELTDHCRGVLAPFKVPAAIVVTAELPRNAVGKIDKKQLRALAVRA</sequence>
<feature type="domain" description="AMP-dependent synthetase/ligase" evidence="4">
    <location>
        <begin position="10"/>
        <end position="341"/>
    </location>
</feature>
<evidence type="ECO:0000256" key="1">
    <source>
        <dbReference type="ARBA" id="ARBA00006432"/>
    </source>
</evidence>
<feature type="region of interest" description="Disordered" evidence="3">
    <location>
        <begin position="1"/>
        <end position="22"/>
    </location>
</feature>
<reference evidence="6 7" key="1">
    <citation type="submission" date="2018-10" db="EMBL/GenBank/DDBJ databases">
        <title>Isolation from cow dung.</title>
        <authorList>
            <person name="Ling L."/>
        </authorList>
    </citation>
    <scope>NUCLEOTIDE SEQUENCE [LARGE SCALE GENOMIC DNA]</scope>
    <source>
        <strain evidence="6 7">NEAU-LL90</strain>
    </source>
</reference>
<dbReference type="RefSeq" id="WP_122191233.1">
    <property type="nucleotide sequence ID" value="NZ_RFFH01000018.1"/>
</dbReference>
<dbReference type="AlphaFoldDB" id="A0A3M2KT27"/>
<dbReference type="Proteomes" id="UP000279275">
    <property type="component" value="Unassembled WGS sequence"/>
</dbReference>
<evidence type="ECO:0000256" key="2">
    <source>
        <dbReference type="ARBA" id="ARBA00022598"/>
    </source>
</evidence>
<dbReference type="GO" id="GO:0016878">
    <property type="term" value="F:acid-thiol ligase activity"/>
    <property type="evidence" value="ECO:0007669"/>
    <property type="project" value="UniProtKB-ARBA"/>
</dbReference>
<comment type="caution">
    <text evidence="6">The sequence shown here is derived from an EMBL/GenBank/DDBJ whole genome shotgun (WGS) entry which is preliminary data.</text>
</comment>
<dbReference type="InterPro" id="IPR042099">
    <property type="entry name" value="ANL_N_sf"/>
</dbReference>
<dbReference type="Pfam" id="PF00501">
    <property type="entry name" value="AMP-binding"/>
    <property type="match status" value="1"/>
</dbReference>
<feature type="domain" description="AMP-binding enzyme C-terminal" evidence="5">
    <location>
        <begin position="391"/>
        <end position="466"/>
    </location>
</feature>
<dbReference type="Pfam" id="PF13193">
    <property type="entry name" value="AMP-binding_C"/>
    <property type="match status" value="1"/>
</dbReference>
<comment type="similarity">
    <text evidence="1">Belongs to the ATP-dependent AMP-binding enzyme family.</text>
</comment>
<dbReference type="PANTHER" id="PTHR43767:SF1">
    <property type="entry name" value="NONRIBOSOMAL PEPTIDE SYNTHASE PES1 (EUROFUNG)-RELATED"/>
    <property type="match status" value="1"/>
</dbReference>
<dbReference type="PROSITE" id="PS00455">
    <property type="entry name" value="AMP_BINDING"/>
    <property type="match status" value="1"/>
</dbReference>
<keyword evidence="2" id="KW-0436">Ligase</keyword>
<dbReference type="Gene3D" id="3.40.50.12780">
    <property type="entry name" value="N-terminal domain of ligase-like"/>
    <property type="match status" value="1"/>
</dbReference>
<organism evidence="6 7">
    <name type="scientific">Nocardia stercoris</name>
    <dbReference type="NCBI Taxonomy" id="2483361"/>
    <lineage>
        <taxon>Bacteria</taxon>
        <taxon>Bacillati</taxon>
        <taxon>Actinomycetota</taxon>
        <taxon>Actinomycetes</taxon>
        <taxon>Mycobacteriales</taxon>
        <taxon>Nocardiaceae</taxon>
        <taxon>Nocardia</taxon>
    </lineage>
</organism>
<evidence type="ECO:0000259" key="5">
    <source>
        <dbReference type="Pfam" id="PF13193"/>
    </source>
</evidence>
<evidence type="ECO:0000313" key="6">
    <source>
        <dbReference type="EMBL" id="RMI28812.1"/>
    </source>
</evidence>
<keyword evidence="7" id="KW-1185">Reference proteome</keyword>
<dbReference type="InterPro" id="IPR000873">
    <property type="entry name" value="AMP-dep_synth/lig_dom"/>
</dbReference>
<dbReference type="PANTHER" id="PTHR43767">
    <property type="entry name" value="LONG-CHAIN-FATTY-ACID--COA LIGASE"/>
    <property type="match status" value="1"/>
</dbReference>